<proteinExistence type="predicted"/>
<dbReference type="RefSeq" id="WP_129225309.1">
    <property type="nucleotide sequence ID" value="NZ_SDOZ01000002.1"/>
</dbReference>
<dbReference type="AlphaFoldDB" id="A0A4Q2KBS8"/>
<gene>
    <name evidence="1" type="ORF">ESZ91_06490</name>
</gene>
<evidence type="ECO:0000313" key="2">
    <source>
        <dbReference type="Proteomes" id="UP000291269"/>
    </source>
</evidence>
<evidence type="ECO:0000313" key="1">
    <source>
        <dbReference type="EMBL" id="RXZ62034.1"/>
    </source>
</evidence>
<comment type="caution">
    <text evidence="1">The sequence shown here is derived from an EMBL/GenBank/DDBJ whole genome shotgun (WGS) entry which is preliminary data.</text>
</comment>
<dbReference type="EMBL" id="SDOZ01000002">
    <property type="protein sequence ID" value="RXZ62034.1"/>
    <property type="molecule type" value="Genomic_DNA"/>
</dbReference>
<dbReference type="Proteomes" id="UP000291269">
    <property type="component" value="Unassembled WGS sequence"/>
</dbReference>
<name>A0A4Q2KBS8_9FIRM</name>
<organism evidence="1 2">
    <name type="scientific">Candidatus Borkfalkia ceftriaxoniphila</name>
    <dbReference type="NCBI Taxonomy" id="2508949"/>
    <lineage>
        <taxon>Bacteria</taxon>
        <taxon>Bacillati</taxon>
        <taxon>Bacillota</taxon>
        <taxon>Clostridia</taxon>
        <taxon>Christensenellales</taxon>
        <taxon>Christensenellaceae</taxon>
        <taxon>Candidatus Borkfalkia</taxon>
    </lineage>
</organism>
<sequence length="83" mass="9954">MEYEKIYVETLVRFPAEGGMRPVAVIWENGSRFEIDRIKFIDRAPARVSAVLPMRYTCVMGGREKYLYFEEEGLRWFVERERL</sequence>
<keyword evidence="2" id="KW-1185">Reference proteome</keyword>
<protein>
    <submittedName>
        <fullName evidence="1">Uncharacterized protein</fullName>
    </submittedName>
</protein>
<dbReference type="OrthoDB" id="1683857at2"/>
<accession>A0A4Q2KBS8</accession>
<reference evidence="1 2" key="1">
    <citation type="journal article" date="2019" name="Gut">
        <title>Antibiotics-induced monodominance of a novel gut bacterial order.</title>
        <authorList>
            <person name="Hildebrand F."/>
            <person name="Moitinho-Silva L."/>
            <person name="Blasche S."/>
            <person name="Jahn M.T."/>
            <person name="Gossmann T.I."/>
            <person name="Heuerta-Cepas J."/>
            <person name="Hercog R."/>
            <person name="Luetge M."/>
            <person name="Bahram M."/>
            <person name="Pryszlak A."/>
            <person name="Alves R.J."/>
            <person name="Waszak S.M."/>
            <person name="Zhu A."/>
            <person name="Ye L."/>
            <person name="Costea P.I."/>
            <person name="Aalvink S."/>
            <person name="Belzer C."/>
            <person name="Forslund S.K."/>
            <person name="Sunagawa S."/>
            <person name="Hentschel U."/>
            <person name="Merten C."/>
            <person name="Patil K.R."/>
            <person name="Benes V."/>
            <person name="Bork P."/>
        </authorList>
    </citation>
    <scope>NUCLEOTIDE SEQUENCE [LARGE SCALE GENOMIC DNA]</scope>
    <source>
        <strain evidence="1 2">HDS1380</strain>
    </source>
</reference>